<evidence type="ECO:0000313" key="3">
    <source>
        <dbReference type="Proteomes" id="UP001612915"/>
    </source>
</evidence>
<comment type="caution">
    <text evidence="2">The sequence shown here is derived from an EMBL/GenBank/DDBJ whole genome shotgun (WGS) entry which is preliminary data.</text>
</comment>
<reference evidence="2 3" key="1">
    <citation type="submission" date="2024-10" db="EMBL/GenBank/DDBJ databases">
        <title>The Natural Products Discovery Center: Release of the First 8490 Sequenced Strains for Exploring Actinobacteria Biosynthetic Diversity.</title>
        <authorList>
            <person name="Kalkreuter E."/>
            <person name="Kautsar S.A."/>
            <person name="Yang D."/>
            <person name="Bader C.D."/>
            <person name="Teijaro C.N."/>
            <person name="Fluegel L."/>
            <person name="Davis C.M."/>
            <person name="Simpson J.R."/>
            <person name="Lauterbach L."/>
            <person name="Steele A.D."/>
            <person name="Gui C."/>
            <person name="Meng S."/>
            <person name="Li G."/>
            <person name="Viehrig K."/>
            <person name="Ye F."/>
            <person name="Su P."/>
            <person name="Kiefer A.F."/>
            <person name="Nichols A."/>
            <person name="Cepeda A.J."/>
            <person name="Yan W."/>
            <person name="Fan B."/>
            <person name="Jiang Y."/>
            <person name="Adhikari A."/>
            <person name="Zheng C.-J."/>
            <person name="Schuster L."/>
            <person name="Cowan T.M."/>
            <person name="Smanski M.J."/>
            <person name="Chevrette M.G."/>
            <person name="De Carvalho L.P.S."/>
            <person name="Shen B."/>
        </authorList>
    </citation>
    <scope>NUCLEOTIDE SEQUENCE [LARGE SCALE GENOMIC DNA]</scope>
    <source>
        <strain evidence="2 3">NPDC049639</strain>
    </source>
</reference>
<dbReference type="EMBL" id="JBITLV010000008">
    <property type="protein sequence ID" value="MFI7589606.1"/>
    <property type="molecule type" value="Genomic_DNA"/>
</dbReference>
<gene>
    <name evidence="2" type="ORF">ACIB24_21270</name>
</gene>
<organism evidence="2 3">
    <name type="scientific">Spongisporangium articulatum</name>
    <dbReference type="NCBI Taxonomy" id="3362603"/>
    <lineage>
        <taxon>Bacteria</taxon>
        <taxon>Bacillati</taxon>
        <taxon>Actinomycetota</taxon>
        <taxon>Actinomycetes</taxon>
        <taxon>Kineosporiales</taxon>
        <taxon>Kineosporiaceae</taxon>
        <taxon>Spongisporangium</taxon>
    </lineage>
</organism>
<protein>
    <submittedName>
        <fullName evidence="2">Uncharacterized protein</fullName>
    </submittedName>
</protein>
<name>A0ABW8ATA4_9ACTN</name>
<dbReference type="RefSeq" id="WP_398284210.1">
    <property type="nucleotide sequence ID" value="NZ_JBITLV010000008.1"/>
</dbReference>
<sequence length="371" mass="38136">MSDPGTTADTGAGAIPRQETATGEDRGQPTPVDLPDQRTGEADVVVPEAPARAELSEPAQGPVLPRPASDLLPAHPARPSRFRLPALPRLPRPFRPESPRDEQSPLPVLAGVLSIVLVVGLLVTATVRSGAAATRAETAAAAATAAAESVAAQAYPLRPGPFVAALDTLIAQADPLAEATRGPSWTASRWTTRANRLGLLDHQADGLGRLADTARPLRLSVLNGTSGTPTPDRVHTLAADLAAYADAARASDLTYDEGVRQLAAAAESLRLMLGGTGATVSVDHLWTICETAAGPCTRLTVRAAQVVDRTTVAADAGPLATGDARFTGVAASTLVSGRRLLITGLLDTLMRAADPAVAAGQRPVVQVLRAA</sequence>
<feature type="region of interest" description="Disordered" evidence="1">
    <location>
        <begin position="1"/>
        <end position="103"/>
    </location>
</feature>
<feature type="compositionally biased region" description="Low complexity" evidence="1">
    <location>
        <begin position="77"/>
        <end position="87"/>
    </location>
</feature>
<evidence type="ECO:0000256" key="1">
    <source>
        <dbReference type="SAM" id="MobiDB-lite"/>
    </source>
</evidence>
<accession>A0ABW8ATA4</accession>
<dbReference type="Proteomes" id="UP001612915">
    <property type="component" value="Unassembled WGS sequence"/>
</dbReference>
<evidence type="ECO:0000313" key="2">
    <source>
        <dbReference type="EMBL" id="MFI7589606.1"/>
    </source>
</evidence>
<proteinExistence type="predicted"/>
<feature type="compositionally biased region" description="Basic and acidic residues" evidence="1">
    <location>
        <begin position="94"/>
        <end position="103"/>
    </location>
</feature>
<keyword evidence="3" id="KW-1185">Reference proteome</keyword>